<comment type="caution">
    <text evidence="2">The sequence shown here is derived from an EMBL/GenBank/DDBJ whole genome shotgun (WGS) entry which is preliminary data.</text>
</comment>
<dbReference type="Proteomes" id="UP000321617">
    <property type="component" value="Unassembled WGS sequence"/>
</dbReference>
<organism evidence="2 3">
    <name type="scientific">Stackebrandtia albiflava</name>
    <dbReference type="NCBI Taxonomy" id="406432"/>
    <lineage>
        <taxon>Bacteria</taxon>
        <taxon>Bacillati</taxon>
        <taxon>Actinomycetota</taxon>
        <taxon>Actinomycetes</taxon>
        <taxon>Glycomycetales</taxon>
        <taxon>Glycomycetaceae</taxon>
        <taxon>Stackebrandtia</taxon>
    </lineage>
</organism>
<dbReference type="InterPro" id="IPR029060">
    <property type="entry name" value="PIN-like_dom_sf"/>
</dbReference>
<gene>
    <name evidence="2" type="ORF">LX16_4737</name>
</gene>
<proteinExistence type="predicted"/>
<keyword evidence="3" id="KW-1185">Reference proteome</keyword>
<dbReference type="SUPFAM" id="SSF88723">
    <property type="entry name" value="PIN domain-like"/>
    <property type="match status" value="1"/>
</dbReference>
<dbReference type="OrthoDB" id="196567at2"/>
<evidence type="ECO:0000313" key="3">
    <source>
        <dbReference type="Proteomes" id="UP000321617"/>
    </source>
</evidence>
<reference evidence="2 3" key="1">
    <citation type="journal article" date="2013" name="Stand. Genomic Sci.">
        <title>Genomic Encyclopedia of Type Strains, Phase I: The one thousand microbial genomes (KMG-I) project.</title>
        <authorList>
            <person name="Kyrpides N.C."/>
            <person name="Woyke T."/>
            <person name="Eisen J.A."/>
            <person name="Garrity G."/>
            <person name="Lilburn T.G."/>
            <person name="Beck B.J."/>
            <person name="Whitman W.B."/>
            <person name="Hugenholtz P."/>
            <person name="Klenk H.P."/>
        </authorList>
    </citation>
    <scope>NUCLEOTIDE SEQUENCE [LARGE SCALE GENOMIC DNA]</scope>
    <source>
        <strain evidence="2 3">DSM 45044</strain>
    </source>
</reference>
<name>A0A562UQS5_9ACTN</name>
<sequence length="103" mass="11076">MIALLDADVPIALLVEDHVHHAAAENRLTEYDGDIATCPIREASYVWPDGPQSTEVAMTGVIGHRQVTDAYPAALARSHDGRPATFDQGLAKPHPDVTELVPV</sequence>
<accession>A0A562UQS5</accession>
<dbReference type="EMBL" id="VLLL01000009">
    <property type="protein sequence ID" value="TWJ07954.1"/>
    <property type="molecule type" value="Genomic_DNA"/>
</dbReference>
<dbReference type="AlphaFoldDB" id="A0A562UQS5"/>
<protein>
    <submittedName>
        <fullName evidence="2">Uncharacterized protein</fullName>
    </submittedName>
</protein>
<evidence type="ECO:0000256" key="1">
    <source>
        <dbReference type="SAM" id="MobiDB-lite"/>
    </source>
</evidence>
<evidence type="ECO:0000313" key="2">
    <source>
        <dbReference type="EMBL" id="TWJ07954.1"/>
    </source>
</evidence>
<feature type="region of interest" description="Disordered" evidence="1">
    <location>
        <begin position="82"/>
        <end position="103"/>
    </location>
</feature>